<dbReference type="GO" id="GO:0030313">
    <property type="term" value="C:cell envelope"/>
    <property type="evidence" value="ECO:0007669"/>
    <property type="project" value="UniProtKB-SubCell"/>
</dbReference>
<organism evidence="1 2">
    <name type="scientific">Fibrobacter intestinalis</name>
    <dbReference type="NCBI Taxonomy" id="28122"/>
    <lineage>
        <taxon>Bacteria</taxon>
        <taxon>Pseudomonadati</taxon>
        <taxon>Fibrobacterota</taxon>
        <taxon>Fibrobacteria</taxon>
        <taxon>Fibrobacterales</taxon>
        <taxon>Fibrobacteraceae</taxon>
        <taxon>Fibrobacter</taxon>
    </lineage>
</organism>
<name>A0A1T4M5I9_9BACT</name>
<dbReference type="STRING" id="28122.SAMN02745108_01139"/>
<dbReference type="RefSeq" id="WP_158222110.1">
    <property type="nucleotide sequence ID" value="NZ_FUWU01000015.1"/>
</dbReference>
<proteinExistence type="predicted"/>
<evidence type="ECO:0000313" key="1">
    <source>
        <dbReference type="EMBL" id="SJZ62116.1"/>
    </source>
</evidence>
<reference evidence="1 2" key="1">
    <citation type="submission" date="2017-02" db="EMBL/GenBank/DDBJ databases">
        <authorList>
            <person name="Peterson S.W."/>
        </authorList>
    </citation>
    <scope>NUCLEOTIDE SEQUENCE [LARGE SCALE GENOMIC DNA]</scope>
    <source>
        <strain evidence="1 2">ATCC 43854</strain>
    </source>
</reference>
<sequence>MQSALLSYGASVAYQGAKPTRPNSENYAYTFKKWNPSITAAVADVEYTPVFDSIKIYTITIDDGTSKTDTAASIQFILPDAPAKDGYEFVGWYNGDEKLGMPGDTIQIVEGLRISAKWEKTDAIHFSAHPRFNLHVQNRTLQIQNARIGAAFNLLDLQGRVLHRGVVNAPVFSLEMPNAGAYIVRVGKEIQKIRVK</sequence>
<dbReference type="AlphaFoldDB" id="A0A1T4M5I9"/>
<dbReference type="EMBL" id="FUWU01000015">
    <property type="protein sequence ID" value="SJZ62116.1"/>
    <property type="molecule type" value="Genomic_DNA"/>
</dbReference>
<accession>A0A1T4M5I9</accession>
<dbReference type="Gene3D" id="2.60.40.4270">
    <property type="entry name" value="Listeria-Bacteroides repeat domain"/>
    <property type="match status" value="1"/>
</dbReference>
<protein>
    <submittedName>
        <fullName evidence="1">Listeria/Bacterioides repeat-containing protein</fullName>
    </submittedName>
</protein>
<gene>
    <name evidence="1" type="ORF">SAMN02745108_01139</name>
</gene>
<dbReference type="Proteomes" id="UP000190449">
    <property type="component" value="Unassembled WGS sequence"/>
</dbReference>
<dbReference type="InterPro" id="IPR042229">
    <property type="entry name" value="Listeria/Bacterioides_rpt_sf"/>
</dbReference>
<evidence type="ECO:0000313" key="2">
    <source>
        <dbReference type="Proteomes" id="UP000190449"/>
    </source>
</evidence>